<proteinExistence type="inferred from homology"/>
<dbReference type="GO" id="GO:0009253">
    <property type="term" value="P:peptidoglycan catabolic process"/>
    <property type="evidence" value="ECO:0007669"/>
    <property type="project" value="InterPro"/>
</dbReference>
<dbReference type="GO" id="GO:0016998">
    <property type="term" value="P:cell wall macromolecule catabolic process"/>
    <property type="evidence" value="ECO:0007669"/>
    <property type="project" value="InterPro"/>
</dbReference>
<dbReference type="InterPro" id="IPR023346">
    <property type="entry name" value="Lysozyme-like_dom_sf"/>
</dbReference>
<dbReference type="PANTHER" id="PTHR38107">
    <property type="match status" value="1"/>
</dbReference>
<evidence type="ECO:0000313" key="7">
    <source>
        <dbReference type="EMBL" id="EKT4092560.1"/>
    </source>
</evidence>
<dbReference type="InterPro" id="IPR051018">
    <property type="entry name" value="Bacteriophage_GH24"/>
</dbReference>
<reference evidence="7" key="1">
    <citation type="submission" date="2022-07" db="EMBL/GenBank/DDBJ databases">
        <authorList>
            <consortium name="DAFM: The Division of Animal and Food Microbiology"/>
        </authorList>
    </citation>
    <scope>NUCLEOTIDE SEQUENCE</scope>
    <source>
        <strain evidence="7">19MO01SH01-2</strain>
    </source>
</reference>
<comment type="catalytic activity">
    <reaction evidence="1 6">
        <text>Hydrolysis of (1-&gt;4)-beta-linkages between N-acetylmuramic acid and N-acetyl-D-glucosamine residues in a peptidoglycan and between N-acetyl-D-glucosamine residues in chitodextrins.</text>
        <dbReference type="EC" id="3.2.1.17"/>
    </reaction>
</comment>
<name>A0AAI9FUX5_STEMA</name>
<keyword evidence="5 6" id="KW-0326">Glycosidase</keyword>
<evidence type="ECO:0000256" key="2">
    <source>
        <dbReference type="ARBA" id="ARBA00022529"/>
    </source>
</evidence>
<dbReference type="Gene3D" id="1.10.530.40">
    <property type="match status" value="1"/>
</dbReference>
<dbReference type="InterPro" id="IPR023347">
    <property type="entry name" value="Lysozyme_dom_sf"/>
</dbReference>
<evidence type="ECO:0000256" key="1">
    <source>
        <dbReference type="ARBA" id="ARBA00000632"/>
    </source>
</evidence>
<keyword evidence="2 6" id="KW-0929">Antimicrobial</keyword>
<evidence type="ECO:0000256" key="3">
    <source>
        <dbReference type="ARBA" id="ARBA00022638"/>
    </source>
</evidence>
<dbReference type="AlphaFoldDB" id="A0AAI9FUX5"/>
<dbReference type="HAMAP" id="MF_04110">
    <property type="entry name" value="ENDOLYSIN_T4"/>
    <property type="match status" value="1"/>
</dbReference>
<dbReference type="Pfam" id="PF00959">
    <property type="entry name" value="Phage_lysozyme"/>
    <property type="match status" value="1"/>
</dbReference>
<keyword evidence="4 6" id="KW-0378">Hydrolase</keyword>
<sequence length="155" mass="16763">MKIKVIGGTVAGVVLLAAGALVKPWEGYSPTPYIDMVGVATHCYGDTSRPGKAVYTEQECAEKLNSRLGSYLTGISQCIKVPLREREWAAVLSWTYNVGVGAACRSTLVGRINAGQPAASWCPELDRWVYAGGKRVQGLVNRRAAERRMCEGKSE</sequence>
<organism evidence="7 8">
    <name type="scientific">Stenotrophomonas maltophilia</name>
    <name type="common">Pseudomonas maltophilia</name>
    <name type="synonym">Xanthomonas maltophilia</name>
    <dbReference type="NCBI Taxonomy" id="40324"/>
    <lineage>
        <taxon>Bacteria</taxon>
        <taxon>Pseudomonadati</taxon>
        <taxon>Pseudomonadota</taxon>
        <taxon>Gammaproteobacteria</taxon>
        <taxon>Lysobacterales</taxon>
        <taxon>Lysobacteraceae</taxon>
        <taxon>Stenotrophomonas</taxon>
        <taxon>Stenotrophomonas maltophilia group</taxon>
    </lineage>
</organism>
<evidence type="ECO:0000256" key="4">
    <source>
        <dbReference type="ARBA" id="ARBA00022801"/>
    </source>
</evidence>
<evidence type="ECO:0000256" key="6">
    <source>
        <dbReference type="RuleBase" id="RU003788"/>
    </source>
</evidence>
<dbReference type="Proteomes" id="UP001218208">
    <property type="component" value="Unassembled WGS sequence"/>
</dbReference>
<dbReference type="GO" id="GO:0042742">
    <property type="term" value="P:defense response to bacterium"/>
    <property type="evidence" value="ECO:0007669"/>
    <property type="project" value="UniProtKB-KW"/>
</dbReference>
<comment type="caution">
    <text evidence="7">The sequence shown here is derived from an EMBL/GenBank/DDBJ whole genome shotgun (WGS) entry which is preliminary data.</text>
</comment>
<dbReference type="PANTHER" id="PTHR38107:SF3">
    <property type="entry name" value="LYSOZYME RRRD-RELATED"/>
    <property type="match status" value="1"/>
</dbReference>
<dbReference type="EMBL" id="ABLOJW010000009">
    <property type="protein sequence ID" value="EKT4092560.1"/>
    <property type="molecule type" value="Genomic_DNA"/>
</dbReference>
<evidence type="ECO:0000313" key="8">
    <source>
        <dbReference type="Proteomes" id="UP001218208"/>
    </source>
</evidence>
<keyword evidence="3 6" id="KW-0081">Bacteriolytic enzyme</keyword>
<dbReference type="SUPFAM" id="SSF53955">
    <property type="entry name" value="Lysozyme-like"/>
    <property type="match status" value="1"/>
</dbReference>
<dbReference type="GO" id="GO:0003796">
    <property type="term" value="F:lysozyme activity"/>
    <property type="evidence" value="ECO:0007669"/>
    <property type="project" value="UniProtKB-EC"/>
</dbReference>
<accession>A0AAI9FUX5</accession>
<dbReference type="InterPro" id="IPR034690">
    <property type="entry name" value="Endolysin_T4_type"/>
</dbReference>
<dbReference type="InterPro" id="IPR002196">
    <property type="entry name" value="Glyco_hydro_24"/>
</dbReference>
<dbReference type="CDD" id="cd16900">
    <property type="entry name" value="endolysin_R21-like"/>
    <property type="match status" value="1"/>
</dbReference>
<comment type="similarity">
    <text evidence="6">Belongs to the glycosyl hydrolase 24 family.</text>
</comment>
<dbReference type="EC" id="3.2.1.17" evidence="6"/>
<dbReference type="GO" id="GO:0031640">
    <property type="term" value="P:killing of cells of another organism"/>
    <property type="evidence" value="ECO:0007669"/>
    <property type="project" value="UniProtKB-KW"/>
</dbReference>
<protein>
    <recommendedName>
        <fullName evidence="6">Lysozyme</fullName>
        <ecNumber evidence="6">3.2.1.17</ecNumber>
    </recommendedName>
</protein>
<evidence type="ECO:0000256" key="5">
    <source>
        <dbReference type="ARBA" id="ARBA00023295"/>
    </source>
</evidence>
<gene>
    <name evidence="7" type="ORF">QEG23_002077</name>
</gene>